<evidence type="ECO:0000313" key="8">
    <source>
        <dbReference type="Proteomes" id="UP000095743"/>
    </source>
</evidence>
<dbReference type="Pfam" id="PF01547">
    <property type="entry name" value="SBP_bac_1"/>
    <property type="match status" value="1"/>
</dbReference>
<dbReference type="PROSITE" id="PS51257">
    <property type="entry name" value="PROKAR_LIPOPROTEIN"/>
    <property type="match status" value="1"/>
</dbReference>
<dbReference type="Gene3D" id="3.40.190.10">
    <property type="entry name" value="Periplasmic binding protein-like II"/>
    <property type="match status" value="2"/>
</dbReference>
<name>A0A1D8GLI1_9FIRM</name>
<dbReference type="InterPro" id="IPR006059">
    <property type="entry name" value="SBP"/>
</dbReference>
<dbReference type="KEGG" id="gfe:Gferi_20845"/>
<keyword evidence="3" id="KW-0472">Membrane</keyword>
<dbReference type="PANTHER" id="PTHR43649">
    <property type="entry name" value="ARABINOSE-BINDING PROTEIN-RELATED"/>
    <property type="match status" value="1"/>
</dbReference>
<proteinExistence type="predicted"/>
<reference evidence="7 8" key="1">
    <citation type="submission" date="2016-09" db="EMBL/GenBank/DDBJ databases">
        <title>Genomic analysis reveals versatility of anaerobic energy metabolism of Geosporobacter ferrireducens IRF9 of phylum Firmicutes.</title>
        <authorList>
            <person name="Kim S.-J."/>
        </authorList>
    </citation>
    <scope>NUCLEOTIDE SEQUENCE [LARGE SCALE GENOMIC DNA]</scope>
    <source>
        <strain evidence="7 8">IRF9</strain>
    </source>
</reference>
<evidence type="ECO:0000256" key="5">
    <source>
        <dbReference type="ARBA" id="ARBA00023288"/>
    </source>
</evidence>
<keyword evidence="1" id="KW-1003">Cell membrane</keyword>
<sequence>MKTAKKIIALSMMVVFALSTFLLAACAPKEATPSAAGEQPPAAEEVTLNIFQFKVEIAKELEEAARAYEAENQNVKINIQTVGGGDDYGAALRAKIQSGVEPNLFNIGGPQDVEDWMSRLEDLSDQPWVAQALEGVLSGVTVDGKIYALPFNIEGYGFVYNKAVFEAAGIDAANIIDFKSLEDAVKELDSKIKAGELKDKFPNLKAAFEVAAKETWVTGLHASNTALSQEFPSSLDAFAAKNIEFKYGDALKALLDLQADHSSNAKAKAKLNAVDYATQVDQGIAIERVAIVQQGNWIYGGVKAVDEAVANNLDILPMPVKGIKEDSIPVGVPMYWAVNNKGTDAQKAAAKDFLNWLYTSEKGKDFIVNKFFFIPPLKGYESLEPKDPLGQAVKRYAEAGKTMPWVFMGYPTGWGMEVLGTEIQKYFAGEVKWEDAVKNAQDQWIEMRK</sequence>
<feature type="chain" id="PRO_5038600295" evidence="6">
    <location>
        <begin position="25"/>
        <end position="449"/>
    </location>
</feature>
<evidence type="ECO:0000256" key="1">
    <source>
        <dbReference type="ARBA" id="ARBA00022475"/>
    </source>
</evidence>
<keyword evidence="5" id="KW-0449">Lipoprotein</keyword>
<dbReference type="RefSeq" id="WP_069979932.1">
    <property type="nucleotide sequence ID" value="NZ_CP017269.1"/>
</dbReference>
<dbReference type="STRING" id="1424294.Gferi_20845"/>
<evidence type="ECO:0000256" key="6">
    <source>
        <dbReference type="SAM" id="SignalP"/>
    </source>
</evidence>
<accession>A0A1D8GLI1</accession>
<dbReference type="EMBL" id="CP017269">
    <property type="protein sequence ID" value="AOT71764.1"/>
    <property type="molecule type" value="Genomic_DNA"/>
</dbReference>
<dbReference type="OrthoDB" id="9763054at2"/>
<organism evidence="7 8">
    <name type="scientific">Geosporobacter ferrireducens</name>
    <dbReference type="NCBI Taxonomy" id="1424294"/>
    <lineage>
        <taxon>Bacteria</taxon>
        <taxon>Bacillati</taxon>
        <taxon>Bacillota</taxon>
        <taxon>Clostridia</taxon>
        <taxon>Peptostreptococcales</taxon>
        <taxon>Thermotaleaceae</taxon>
        <taxon>Geosporobacter</taxon>
    </lineage>
</organism>
<dbReference type="Proteomes" id="UP000095743">
    <property type="component" value="Chromosome"/>
</dbReference>
<keyword evidence="2 6" id="KW-0732">Signal</keyword>
<gene>
    <name evidence="7" type="ORF">Gferi_20845</name>
</gene>
<protein>
    <submittedName>
        <fullName evidence="7">Sugar ABC transporter substrate-binding protein</fullName>
    </submittedName>
</protein>
<dbReference type="SUPFAM" id="SSF53850">
    <property type="entry name" value="Periplasmic binding protein-like II"/>
    <property type="match status" value="1"/>
</dbReference>
<keyword evidence="8" id="KW-1185">Reference proteome</keyword>
<evidence type="ECO:0000256" key="3">
    <source>
        <dbReference type="ARBA" id="ARBA00023136"/>
    </source>
</evidence>
<evidence type="ECO:0000256" key="4">
    <source>
        <dbReference type="ARBA" id="ARBA00023139"/>
    </source>
</evidence>
<dbReference type="InterPro" id="IPR050490">
    <property type="entry name" value="Bact_solute-bd_prot1"/>
</dbReference>
<evidence type="ECO:0000313" key="7">
    <source>
        <dbReference type="EMBL" id="AOT71764.1"/>
    </source>
</evidence>
<keyword evidence="4" id="KW-0564">Palmitate</keyword>
<feature type="signal peptide" evidence="6">
    <location>
        <begin position="1"/>
        <end position="24"/>
    </location>
</feature>
<evidence type="ECO:0000256" key="2">
    <source>
        <dbReference type="ARBA" id="ARBA00022729"/>
    </source>
</evidence>
<dbReference type="PANTHER" id="PTHR43649:SF33">
    <property type="entry name" value="POLYGALACTURONAN_RHAMNOGALACTURONAN-BINDING PROTEIN YTCQ"/>
    <property type="match status" value="1"/>
</dbReference>
<dbReference type="AlphaFoldDB" id="A0A1D8GLI1"/>